<protein>
    <submittedName>
        <fullName evidence="2">Uncharacterized protein</fullName>
    </submittedName>
</protein>
<reference evidence="2 3" key="1">
    <citation type="submission" date="2024-04" db="EMBL/GenBank/DDBJ databases">
        <authorList>
            <person name="Fracassetti M."/>
        </authorList>
    </citation>
    <scope>NUCLEOTIDE SEQUENCE [LARGE SCALE GENOMIC DNA]</scope>
</reference>
<keyword evidence="3" id="KW-1185">Reference proteome</keyword>
<feature type="compositionally biased region" description="Low complexity" evidence="1">
    <location>
        <begin position="1"/>
        <end position="12"/>
    </location>
</feature>
<name>A0AAV2CJD2_9ROSI</name>
<dbReference type="EMBL" id="OZ034813">
    <property type="protein sequence ID" value="CAL1356061.1"/>
    <property type="molecule type" value="Genomic_DNA"/>
</dbReference>
<organism evidence="2 3">
    <name type="scientific">Linum trigynum</name>
    <dbReference type="NCBI Taxonomy" id="586398"/>
    <lineage>
        <taxon>Eukaryota</taxon>
        <taxon>Viridiplantae</taxon>
        <taxon>Streptophyta</taxon>
        <taxon>Embryophyta</taxon>
        <taxon>Tracheophyta</taxon>
        <taxon>Spermatophyta</taxon>
        <taxon>Magnoliopsida</taxon>
        <taxon>eudicotyledons</taxon>
        <taxon>Gunneridae</taxon>
        <taxon>Pentapetalae</taxon>
        <taxon>rosids</taxon>
        <taxon>fabids</taxon>
        <taxon>Malpighiales</taxon>
        <taxon>Linaceae</taxon>
        <taxon>Linum</taxon>
    </lineage>
</organism>
<evidence type="ECO:0000313" key="3">
    <source>
        <dbReference type="Proteomes" id="UP001497516"/>
    </source>
</evidence>
<feature type="region of interest" description="Disordered" evidence="1">
    <location>
        <begin position="1"/>
        <end position="27"/>
    </location>
</feature>
<sequence length="177" mass="19683">MLSPSSLRSRPWSVRRGKSGNKGTVPKQGFMGKEQECHRSCNATACNKRLKFPCHCHGFSSTTSSSQHPYGSGSSHWQQLHFRHHSLIVAHVQLKAVGSQEELHDLMQLLKEYKGKLAKVAGSNSPPRQFYVYALYGFVRAQVFQADNLGLGNQIIVKIWGNEIVVPKSLKLGGLLL</sequence>
<accession>A0AAV2CJD2</accession>
<gene>
    <name evidence="2" type="ORF">LTRI10_LOCUS3784</name>
</gene>
<dbReference type="Proteomes" id="UP001497516">
    <property type="component" value="Chromosome 1"/>
</dbReference>
<evidence type="ECO:0000256" key="1">
    <source>
        <dbReference type="SAM" id="MobiDB-lite"/>
    </source>
</evidence>
<evidence type="ECO:0000313" key="2">
    <source>
        <dbReference type="EMBL" id="CAL1356061.1"/>
    </source>
</evidence>
<dbReference type="AlphaFoldDB" id="A0AAV2CJD2"/>
<proteinExistence type="predicted"/>